<evidence type="ECO:0000256" key="1">
    <source>
        <dbReference type="ARBA" id="ARBA00001966"/>
    </source>
</evidence>
<accession>N6UU98</accession>
<reference evidence="8 9" key="1">
    <citation type="journal article" date="2013" name="Genome Announc.">
        <title>Draft Genome Sequence of a Highly Flagellated, Fast-Swimming Archaeon, Methanocaldococcus villosus Strain KIN24-T80 (DSM 22612).</title>
        <authorList>
            <person name="Thennarasu S."/>
            <person name="Polireddy D."/>
            <person name="Antony A."/>
            <person name="Yada M.R."/>
            <person name="Algarawi S."/>
            <person name="Sivakumar N."/>
        </authorList>
    </citation>
    <scope>NUCLEOTIDE SEQUENCE [LARGE SCALE GENOMIC DNA]</scope>
    <source>
        <strain evidence="8 9">KIN24-T80</strain>
    </source>
</reference>
<evidence type="ECO:0000313" key="8">
    <source>
        <dbReference type="EMBL" id="ENN95924.1"/>
    </source>
</evidence>
<feature type="domain" description="Radical SAM core" evidence="7">
    <location>
        <begin position="13"/>
        <end position="227"/>
    </location>
</feature>
<dbReference type="STRING" id="1069083.GCA_000371805_00302"/>
<dbReference type="InterPro" id="IPR007197">
    <property type="entry name" value="rSAM"/>
</dbReference>
<comment type="caution">
    <text evidence="8">The sequence shown here is derived from an EMBL/GenBank/DDBJ whole genome shotgun (WGS) entry which is preliminary data.</text>
</comment>
<dbReference type="GO" id="GO:0003824">
    <property type="term" value="F:catalytic activity"/>
    <property type="evidence" value="ECO:0007669"/>
    <property type="project" value="InterPro"/>
</dbReference>
<name>N6UU98_9EURY</name>
<keyword evidence="5" id="KW-0408">Iron</keyword>
<evidence type="ECO:0000256" key="3">
    <source>
        <dbReference type="ARBA" id="ARBA00022691"/>
    </source>
</evidence>
<dbReference type="InterPro" id="IPR012840">
    <property type="entry name" value="NrdG2"/>
</dbReference>
<evidence type="ECO:0000256" key="6">
    <source>
        <dbReference type="ARBA" id="ARBA00023014"/>
    </source>
</evidence>
<dbReference type="InterPro" id="IPR034457">
    <property type="entry name" value="Organic_radical-activating"/>
</dbReference>
<dbReference type="GO" id="GO:0046872">
    <property type="term" value="F:metal ion binding"/>
    <property type="evidence" value="ECO:0007669"/>
    <property type="project" value="UniProtKB-KW"/>
</dbReference>
<dbReference type="InterPro" id="IPR006638">
    <property type="entry name" value="Elp3/MiaA/NifB-like_rSAM"/>
</dbReference>
<evidence type="ECO:0000256" key="4">
    <source>
        <dbReference type="ARBA" id="ARBA00022723"/>
    </source>
</evidence>
<dbReference type="Proteomes" id="UP000053695">
    <property type="component" value="Unassembled WGS sequence"/>
</dbReference>
<keyword evidence="6" id="KW-0411">Iron-sulfur</keyword>
<dbReference type="SUPFAM" id="SSF102114">
    <property type="entry name" value="Radical SAM enzymes"/>
    <property type="match status" value="1"/>
</dbReference>
<proteinExistence type="predicted"/>
<dbReference type="CDD" id="cd01335">
    <property type="entry name" value="Radical_SAM"/>
    <property type="match status" value="1"/>
</dbReference>
<keyword evidence="2" id="KW-0004">4Fe-4S</keyword>
<dbReference type="GO" id="GO:0051539">
    <property type="term" value="F:4 iron, 4 sulfur cluster binding"/>
    <property type="evidence" value="ECO:0007669"/>
    <property type="project" value="UniProtKB-KW"/>
</dbReference>
<organism evidence="8 9">
    <name type="scientific">Methanocaldococcus villosus KIN24-T80</name>
    <dbReference type="NCBI Taxonomy" id="1069083"/>
    <lineage>
        <taxon>Archaea</taxon>
        <taxon>Methanobacteriati</taxon>
        <taxon>Methanobacteriota</taxon>
        <taxon>Methanomada group</taxon>
        <taxon>Methanococci</taxon>
        <taxon>Methanococcales</taxon>
        <taxon>Methanocaldococcaceae</taxon>
        <taxon>Methanocaldococcus</taxon>
    </lineage>
</organism>
<evidence type="ECO:0000259" key="7">
    <source>
        <dbReference type="PROSITE" id="PS51918"/>
    </source>
</evidence>
<dbReference type="Pfam" id="PF04055">
    <property type="entry name" value="Radical_SAM"/>
    <property type="match status" value="1"/>
</dbReference>
<keyword evidence="9" id="KW-1185">Reference proteome</keyword>
<dbReference type="SMART" id="SM00729">
    <property type="entry name" value="Elp3"/>
    <property type="match status" value="1"/>
</dbReference>
<dbReference type="OrthoDB" id="371936at2157"/>
<protein>
    <submittedName>
        <fullName evidence="8">Anaerobic ribonucleoside-triphosphate reductase activating protein</fullName>
    </submittedName>
</protein>
<dbReference type="Gene3D" id="3.20.20.70">
    <property type="entry name" value="Aldolase class I"/>
    <property type="match status" value="1"/>
</dbReference>
<dbReference type="PANTHER" id="PTHR30352:SF13">
    <property type="entry name" value="GLYCYL-RADICAL ENZYME ACTIVATING ENZYME YJJW-RELATED"/>
    <property type="match status" value="1"/>
</dbReference>
<keyword evidence="3" id="KW-0949">S-adenosyl-L-methionine</keyword>
<sequence length="232" mass="26781">MRVAGIVDLSTIDYPKKCASVIFLSGCNMRCPYCHNLKYVLENGKEMSIEEIFDNIDFLFADAVVISGGEPTLQRDVVDLAKFFKERGFSVKLDTNGSNPNVVREMLDYIDYIAIDVKCSFSRYKEFVKYDGNIKEKILEIIKMCKNKVFVECRTTFVPKYLNEKDIEEIAKTVKDCDLYAIQQFDPKDAYDTSLKKISPPNEKELINLGKLARKYIKNVIVRTFDREILID</sequence>
<comment type="cofactor">
    <cofactor evidence="1">
        <name>[4Fe-4S] cluster</name>
        <dbReference type="ChEBI" id="CHEBI:49883"/>
    </cofactor>
</comment>
<evidence type="ECO:0000256" key="2">
    <source>
        <dbReference type="ARBA" id="ARBA00022485"/>
    </source>
</evidence>
<dbReference type="EMBL" id="APMM01000034">
    <property type="protein sequence ID" value="ENN95924.1"/>
    <property type="molecule type" value="Genomic_DNA"/>
</dbReference>
<dbReference type="InterPro" id="IPR058240">
    <property type="entry name" value="rSAM_sf"/>
</dbReference>
<dbReference type="SFLD" id="SFLDG01067">
    <property type="entry name" value="SPASM/twitch_domain_containing"/>
    <property type="match status" value="1"/>
</dbReference>
<dbReference type="PROSITE" id="PS51918">
    <property type="entry name" value="RADICAL_SAM"/>
    <property type="match status" value="1"/>
</dbReference>
<evidence type="ECO:0000313" key="9">
    <source>
        <dbReference type="Proteomes" id="UP000053695"/>
    </source>
</evidence>
<evidence type="ECO:0000256" key="5">
    <source>
        <dbReference type="ARBA" id="ARBA00023004"/>
    </source>
</evidence>
<dbReference type="PATRIC" id="fig|1069083.5.peg.1023"/>
<dbReference type="InterPro" id="IPR013785">
    <property type="entry name" value="Aldolase_TIM"/>
</dbReference>
<keyword evidence="4" id="KW-0479">Metal-binding</keyword>
<dbReference type="NCBIfam" id="TIGR02495">
    <property type="entry name" value="NrdG2"/>
    <property type="match status" value="1"/>
</dbReference>
<dbReference type="RefSeq" id="WP_004592266.1">
    <property type="nucleotide sequence ID" value="NZ_APMM01000034.1"/>
</dbReference>
<dbReference type="PANTHER" id="PTHR30352">
    <property type="entry name" value="PYRUVATE FORMATE-LYASE-ACTIVATING ENZYME"/>
    <property type="match status" value="1"/>
</dbReference>
<gene>
    <name evidence="8" type="ORF">J422_05239</name>
</gene>
<dbReference type="SFLD" id="SFLDG01094">
    <property type="entry name" value="Uncharacterised_Radical_SAM_Su"/>
    <property type="match status" value="1"/>
</dbReference>
<dbReference type="SFLD" id="SFLDS00029">
    <property type="entry name" value="Radical_SAM"/>
    <property type="match status" value="1"/>
</dbReference>
<dbReference type="AlphaFoldDB" id="N6UU98"/>